<protein>
    <submittedName>
        <fullName evidence="2">Uncharacterized protein</fullName>
    </submittedName>
</protein>
<organism evidence="2 3">
    <name type="scientific">Dongia soli</name>
    <dbReference type="NCBI Taxonomy" id="600628"/>
    <lineage>
        <taxon>Bacteria</taxon>
        <taxon>Pseudomonadati</taxon>
        <taxon>Pseudomonadota</taxon>
        <taxon>Alphaproteobacteria</taxon>
        <taxon>Rhodospirillales</taxon>
        <taxon>Dongiaceae</taxon>
        <taxon>Dongia</taxon>
    </lineage>
</organism>
<gene>
    <name evidence="2" type="ORF">SMD27_21310</name>
</gene>
<evidence type="ECO:0000313" key="3">
    <source>
        <dbReference type="Proteomes" id="UP001279642"/>
    </source>
</evidence>
<name>A0ABU5EJ02_9PROT</name>
<dbReference type="Proteomes" id="UP001279642">
    <property type="component" value="Unassembled WGS sequence"/>
</dbReference>
<comment type="caution">
    <text evidence="2">The sequence shown here is derived from an EMBL/GenBank/DDBJ whole genome shotgun (WGS) entry which is preliminary data.</text>
</comment>
<dbReference type="RefSeq" id="WP_320510467.1">
    <property type="nucleotide sequence ID" value="NZ_JAXCLW010000009.1"/>
</dbReference>
<evidence type="ECO:0000256" key="1">
    <source>
        <dbReference type="SAM" id="MobiDB-lite"/>
    </source>
</evidence>
<keyword evidence="3" id="KW-1185">Reference proteome</keyword>
<dbReference type="EMBL" id="JAXCLW010000009">
    <property type="protein sequence ID" value="MDY0885395.1"/>
    <property type="molecule type" value="Genomic_DNA"/>
</dbReference>
<proteinExistence type="predicted"/>
<accession>A0ABU5EJ02</accession>
<sequence length="936" mass="102778">MEWGKDHLEKIREGQAQAAEKRKRLLDKVKNAPPPRVAKKFSEPTHVGEHVRRCSSLVVDRAINALKQFQFLQLHQNLNLKSDRFLHVNRPTEFLVRSFLEGVATGVSRSILQWPAGQRDISIVHSIAAIAALGSVPTKQENGIAWCDAVPDFRTLFFPWRSGSSGTTGHAFLINRDHLVALNKKHLTRQSVDAPEASPELKKLHVTIGHLQQLSKQDPRRPHLAHPTLGELLPAYSDVAPKGMAFPSPICDIFYRVCFGAGIEKLHDYRSAICNPHSAPFGIFGISASSDLRKVLAHQVFQPAKNGRPPDICILDLAPSVLGRMGNSWREKIDSFLDQMFERFSAMPVLAVTQDPFVHSVMARRLDGNRGKRPNKERASPSSVLVRLSSDILTPDPEITILSRVSAKFHSFGGAGFDAISAMSEAARMVSDGSAANAILRDIRRMRQALSLPCGVEAAHACLSAAESDEAADFFLEPRSLGTILRPILDAISAGAAGEELKCLRRAEVSIRSAFKQFQIQTPVGSVLSDWIDKLVRKSSHSAIAFPSEDDRKLAQCYFSQHPVLGSAVTAALSKGRLHFISTSELDAYLHQAAKTERRTLRRLILISPSLDTVSTTLLRPWIPGDLVIVSDHAFTRRLTNFYGALRRSSALPAGDQVASRLSAIIDAAEAEIAARSVPTIELEFERTAAVDVHPGLVDLTTDDDDDSGETVEFALASGRRLRVRAGAAIVRYAAAEDVNPFSKAIATEIAVGETILVPDPDFVEQAKGVLPLAVLAQGAVTNYHILIEAALPSIRGATMSEKVTTVIKLMKGFGGHERSDAAVRDWLNVAKHKKMPPETWRSHAPMLWEDFSAFMQALNLGMFAQQIWGEGIAPFRRDRRRAGFRMARAFLSVLVDPHGASAAASKDFTNGIATLRENALEHLDIVVDREHFSKE</sequence>
<feature type="compositionally biased region" description="Basic and acidic residues" evidence="1">
    <location>
        <begin position="1"/>
        <end position="13"/>
    </location>
</feature>
<reference evidence="2 3" key="1">
    <citation type="journal article" date="2016" name="Antonie Van Leeuwenhoek">
        <title>Dongia soli sp. nov., isolated from soil from Dokdo, Korea.</title>
        <authorList>
            <person name="Kim D.U."/>
            <person name="Lee H."/>
            <person name="Kim H."/>
            <person name="Kim S.G."/>
            <person name="Ka J.O."/>
        </authorList>
    </citation>
    <scope>NUCLEOTIDE SEQUENCE [LARGE SCALE GENOMIC DNA]</scope>
    <source>
        <strain evidence="2 3">D78</strain>
    </source>
</reference>
<evidence type="ECO:0000313" key="2">
    <source>
        <dbReference type="EMBL" id="MDY0885395.1"/>
    </source>
</evidence>
<feature type="region of interest" description="Disordered" evidence="1">
    <location>
        <begin position="1"/>
        <end position="29"/>
    </location>
</feature>